<gene>
    <name evidence="2" type="ORF">SAMN06265360_13914</name>
</gene>
<reference evidence="2 3" key="1">
    <citation type="submission" date="2017-06" db="EMBL/GenBank/DDBJ databases">
        <authorList>
            <person name="Kim H.J."/>
            <person name="Triplett B.A."/>
        </authorList>
    </citation>
    <scope>NUCLEOTIDE SEQUENCE [LARGE SCALE GENOMIC DNA]</scope>
    <source>
        <strain evidence="2 3">DSM 45207</strain>
    </source>
</reference>
<accession>A0A239AFS6</accession>
<evidence type="ECO:0000313" key="3">
    <source>
        <dbReference type="Proteomes" id="UP000198348"/>
    </source>
</evidence>
<name>A0A239AFS6_9PSEU</name>
<protein>
    <submittedName>
        <fullName evidence="2">Uncharacterized protein</fullName>
    </submittedName>
</protein>
<feature type="region of interest" description="Disordered" evidence="1">
    <location>
        <begin position="75"/>
        <end position="106"/>
    </location>
</feature>
<evidence type="ECO:0000313" key="2">
    <source>
        <dbReference type="EMBL" id="SNR94400.1"/>
    </source>
</evidence>
<organism evidence="2 3">
    <name type="scientific">Haloechinothrix alba</name>
    <dbReference type="NCBI Taxonomy" id="664784"/>
    <lineage>
        <taxon>Bacteria</taxon>
        <taxon>Bacillati</taxon>
        <taxon>Actinomycetota</taxon>
        <taxon>Actinomycetes</taxon>
        <taxon>Pseudonocardiales</taxon>
        <taxon>Pseudonocardiaceae</taxon>
        <taxon>Haloechinothrix</taxon>
    </lineage>
</organism>
<proteinExistence type="predicted"/>
<dbReference type="AlphaFoldDB" id="A0A239AFS6"/>
<dbReference type="Proteomes" id="UP000198348">
    <property type="component" value="Unassembled WGS sequence"/>
</dbReference>
<feature type="compositionally biased region" description="Basic and acidic residues" evidence="1">
    <location>
        <begin position="79"/>
        <end position="92"/>
    </location>
</feature>
<keyword evidence="3" id="KW-1185">Reference proteome</keyword>
<sequence length="106" mass="11593">MERLAVVDERLGYYSCNAKCHRADEPPAHDVLQVSVARFVSRSCEPSKAFHGYQRIRCGPVHSIDVVIVVDHQSSDSLAGDREHSAPQRHGDPVVGQVAAESRTSG</sequence>
<evidence type="ECO:0000256" key="1">
    <source>
        <dbReference type="SAM" id="MobiDB-lite"/>
    </source>
</evidence>
<dbReference type="EMBL" id="FZNW01000039">
    <property type="protein sequence ID" value="SNR94400.1"/>
    <property type="molecule type" value="Genomic_DNA"/>
</dbReference>